<dbReference type="Pfam" id="PF18758">
    <property type="entry name" value="KDZ"/>
    <property type="match status" value="1"/>
</dbReference>
<dbReference type="InterPro" id="IPR040521">
    <property type="entry name" value="KDZ"/>
</dbReference>
<dbReference type="Pfam" id="PF18803">
    <property type="entry name" value="CxC2"/>
    <property type="match status" value="1"/>
</dbReference>
<feature type="region of interest" description="Disordered" evidence="2">
    <location>
        <begin position="1120"/>
        <end position="1147"/>
    </location>
</feature>
<sequence length="1160" mass="130850">MASSSKPPRPARVRRVRGRHLEIVGSAAASSSTSHSFAPEVFMADAEIHRPISSVVERPSADLRRVYRDVVPILPPSPIKAARRSAMGGGATGVPLPQFQDASNSGDERYEMFLDSGADDPPLPPPPPLPPLPGVPRPRKPIFSDPTLYNWKAKSRDRYVLELLRLDGRGDASDTLCPSCKVQGKRAAYRCRECKGGLLFCKECCVERHLENPLHFVEAWDGFRFLRTSLKALGLRIQFGHPPGEYCVNPERGRSGFVVLHDNGIHEVAVDYCGPGCENRGKAGAHDTQLLRGGWFPASEERPQSCMTLVSLERFHMDTLQAKTTMYDYYHKLQKLTSNDGTNHPPDRYQVFIRICKAYRHCMMLKRGGRGHDLGGAAATKPGELAVSCPACPRPGINLPDDWENASPEQRFIYTLFLALDACFRMKRGMVSSELKDPGLGTGMAYMLENVPYREYLLTVTDQKEMSTCSGLAALDYANTKFSRGYSTTGVGMCVCARHEFIQPNGVGDLQKGERFSNMDYVFGSVRRHHDPLLRLVVSYDIVCQWWVHLPERLMLLPALIGFILLLPMIAFVIPKMHIHAHTLLCGILYSLNLIPGCGQTDGEGVERPWANIGGIAGSTRMMGPGARHDTIDDHWGHWNWQKKISLADTLRRRLDTALEQQIVQREAFETFSNLQNDRVESWKQMVHNYEADPKKKNPYQAVVVGLTEIDVRLQFQREEEEEAKKGLPAKHKVTPSAFLSECLDVEEMQREVRTQAALKKSKTASQEVDMSALRTKLIRRLERLRKLQDTYSPASIVALEKRQAPADEQPEFEPLFLPGALSDEERAGGGCTEGLLEMELLMRDAQCRCALVKLRNQLVIKSRFLNYKKLHTRHQGATTRARTIVNRNEVKIRLHSEKYQAAWEVLFANAGRDEGKTGWRRLRKDDIRCMEDEEDLRKKVEKQKKARERRKRKFEELLAHGEDARWVEEESDEEDGEQVGGSKVGESRREVSWIWTVAGMTGTDAGIEDALRIEWAKAYARSRRWDEEVMLLKEEFRRLPLSFEFEAGLWGERVKRVQESGVDEEYVGGLVAYALKQEVLFLDLAARARETELAPKLAKGKKRPRAPIIDPLAEAMRMEHKEDDGDDDGVVLAGVDDGDDEGGVVSDEEVIMAGEVDDI</sequence>
<feature type="compositionally biased region" description="Pro residues" evidence="2">
    <location>
        <begin position="121"/>
        <end position="136"/>
    </location>
</feature>
<protein>
    <recommendedName>
        <fullName evidence="3">CxC2-like cysteine cluster KDZ transposase-associated domain-containing protein</fullName>
    </recommendedName>
</protein>
<keyword evidence="1" id="KW-0175">Coiled coil</keyword>
<gene>
    <name evidence="4" type="ORF">DFH08DRAFT_959001</name>
</gene>
<comment type="caution">
    <text evidence="4">The sequence shown here is derived from an EMBL/GenBank/DDBJ whole genome shotgun (WGS) entry which is preliminary data.</text>
</comment>
<feature type="coiled-coil region" evidence="1">
    <location>
        <begin position="931"/>
        <end position="958"/>
    </location>
</feature>
<evidence type="ECO:0000313" key="5">
    <source>
        <dbReference type="Proteomes" id="UP001218218"/>
    </source>
</evidence>
<feature type="region of interest" description="Disordered" evidence="2">
    <location>
        <begin position="114"/>
        <end position="137"/>
    </location>
</feature>
<evidence type="ECO:0000256" key="2">
    <source>
        <dbReference type="SAM" id="MobiDB-lite"/>
    </source>
</evidence>
<feature type="region of interest" description="Disordered" evidence="2">
    <location>
        <begin position="966"/>
        <end position="986"/>
    </location>
</feature>
<organism evidence="4 5">
    <name type="scientific">Mycena albidolilacea</name>
    <dbReference type="NCBI Taxonomy" id="1033008"/>
    <lineage>
        <taxon>Eukaryota</taxon>
        <taxon>Fungi</taxon>
        <taxon>Dikarya</taxon>
        <taxon>Basidiomycota</taxon>
        <taxon>Agaricomycotina</taxon>
        <taxon>Agaricomycetes</taxon>
        <taxon>Agaricomycetidae</taxon>
        <taxon>Agaricales</taxon>
        <taxon>Marasmiineae</taxon>
        <taxon>Mycenaceae</taxon>
        <taxon>Mycena</taxon>
    </lineage>
</organism>
<dbReference type="EMBL" id="JARIHO010000015">
    <property type="protein sequence ID" value="KAJ7350076.1"/>
    <property type="molecule type" value="Genomic_DNA"/>
</dbReference>
<evidence type="ECO:0000259" key="3">
    <source>
        <dbReference type="Pfam" id="PF18803"/>
    </source>
</evidence>
<feature type="region of interest" description="Disordered" evidence="2">
    <location>
        <begin position="82"/>
        <end position="102"/>
    </location>
</feature>
<name>A0AAD7A5Y1_9AGAR</name>
<dbReference type="InterPro" id="IPR041457">
    <property type="entry name" value="CxC2_KDZ-assoc"/>
</dbReference>
<feature type="domain" description="CxC2-like cysteine cluster KDZ transposase-associated" evidence="3">
    <location>
        <begin position="230"/>
        <end position="340"/>
    </location>
</feature>
<proteinExistence type="predicted"/>
<dbReference type="PANTHER" id="PTHR33104">
    <property type="entry name" value="SI:DKEY-29D5.2"/>
    <property type="match status" value="1"/>
</dbReference>
<reference evidence="4" key="1">
    <citation type="submission" date="2023-03" db="EMBL/GenBank/DDBJ databases">
        <title>Massive genome expansion in bonnet fungi (Mycena s.s.) driven by repeated elements and novel gene families across ecological guilds.</title>
        <authorList>
            <consortium name="Lawrence Berkeley National Laboratory"/>
            <person name="Harder C.B."/>
            <person name="Miyauchi S."/>
            <person name="Viragh M."/>
            <person name="Kuo A."/>
            <person name="Thoen E."/>
            <person name="Andreopoulos B."/>
            <person name="Lu D."/>
            <person name="Skrede I."/>
            <person name="Drula E."/>
            <person name="Henrissat B."/>
            <person name="Morin E."/>
            <person name="Kohler A."/>
            <person name="Barry K."/>
            <person name="LaButti K."/>
            <person name="Morin E."/>
            <person name="Salamov A."/>
            <person name="Lipzen A."/>
            <person name="Mereny Z."/>
            <person name="Hegedus B."/>
            <person name="Baldrian P."/>
            <person name="Stursova M."/>
            <person name="Weitz H."/>
            <person name="Taylor A."/>
            <person name="Grigoriev I.V."/>
            <person name="Nagy L.G."/>
            <person name="Martin F."/>
            <person name="Kauserud H."/>
        </authorList>
    </citation>
    <scope>NUCLEOTIDE SEQUENCE</scope>
    <source>
        <strain evidence="4">CBHHK002</strain>
    </source>
</reference>
<dbReference type="Proteomes" id="UP001218218">
    <property type="component" value="Unassembled WGS sequence"/>
</dbReference>
<keyword evidence="5" id="KW-1185">Reference proteome</keyword>
<dbReference type="CDD" id="cd19757">
    <property type="entry name" value="Bbox1"/>
    <property type="match status" value="1"/>
</dbReference>
<dbReference type="AlphaFoldDB" id="A0AAD7A5Y1"/>
<evidence type="ECO:0000313" key="4">
    <source>
        <dbReference type="EMBL" id="KAJ7350076.1"/>
    </source>
</evidence>
<evidence type="ECO:0000256" key="1">
    <source>
        <dbReference type="SAM" id="Coils"/>
    </source>
</evidence>
<accession>A0AAD7A5Y1</accession>
<feature type="compositionally biased region" description="Acidic residues" evidence="2">
    <location>
        <begin position="1137"/>
        <end position="1147"/>
    </location>
</feature>
<dbReference type="PANTHER" id="PTHR33104:SF2">
    <property type="entry name" value="CXC3 LIKE CYSTEINE CLUSTER DOMAIN-CONTAINING PROTEIN"/>
    <property type="match status" value="1"/>
</dbReference>